<sequence length="545" mass="60405">MSHPDRDAKQDTSHVDLEISEILEASSQSLSSSERGTDTPRETGEERGEGQEGHPDPNLTPLERPGAAIAGDQDSTATLPGAPPRIRAAPRRLPGAAGSRMDPEAAQLEKRHVHDVYESTAPYFSDLQSKAWPRVRQFLQDQKPGSLIADIGCGTGKYLKVNSQAHTLGCDYCGPLVEIARNRGGEVMICDNLNLPFRDQGFDAIISIGVIHHFSTKQRRIRAIKEMARVLAPGGQLMIYVWAMEQKNRRFEKQDVLVPWNNALCSRLLSESHQSWGHQCGHPMSQGYEGPGSACGCAVCLKGRCDPKRSHSMDYGPAVTRTCCEDISKDGEEENRLYNNFGKSLRSWFFSRSLDESTLKKQTERTGTMKITEGWANNTVSRQPSRQPSLDFHPQDPLSTKGPNLDEVLVDTCSQRHLSWLGQTGTSETFSGHQGGDSRRKEGADFLDITDTRDSRAAGNVSDPSARKLLRRVSTFHSTDSQSEDPSYTEEQEAAPDSRAFMRYYHVFREGELSGLLQESVSELQVLSTGNDHGNWCIIAEKRGS</sequence>
<feature type="region of interest" description="Disordered" evidence="10">
    <location>
        <begin position="475"/>
        <end position="495"/>
    </location>
</feature>
<dbReference type="SUPFAM" id="SSF53335">
    <property type="entry name" value="S-adenosyl-L-methionine-dependent methyltransferases"/>
    <property type="match status" value="1"/>
</dbReference>
<dbReference type="GO" id="GO:0030488">
    <property type="term" value="P:tRNA methylation"/>
    <property type="evidence" value="ECO:0007669"/>
    <property type="project" value="TreeGrafter"/>
</dbReference>
<comment type="similarity">
    <text evidence="1">Belongs to the methyltransferase superfamily.</text>
</comment>
<evidence type="ECO:0000256" key="3">
    <source>
        <dbReference type="ARBA" id="ARBA00022603"/>
    </source>
</evidence>
<evidence type="ECO:0000313" key="12">
    <source>
        <dbReference type="EMBL" id="KAH0504362.1"/>
    </source>
</evidence>
<dbReference type="InterPro" id="IPR051422">
    <property type="entry name" value="AlkB_tRNA_MeTrf/Diox"/>
</dbReference>
<dbReference type="PANTHER" id="PTHR13069:SF36">
    <property type="entry name" value="TRNA METHYLTRANSFERASE 9B-RELATED"/>
    <property type="match status" value="1"/>
</dbReference>
<feature type="compositionally biased region" description="Polar residues" evidence="10">
    <location>
        <begin position="379"/>
        <end position="388"/>
    </location>
</feature>
<feature type="region of interest" description="Disordered" evidence="10">
    <location>
        <begin position="379"/>
        <end position="405"/>
    </location>
</feature>
<dbReference type="GO" id="GO:0005634">
    <property type="term" value="C:nucleus"/>
    <property type="evidence" value="ECO:0007669"/>
    <property type="project" value="TreeGrafter"/>
</dbReference>
<comment type="caution">
    <text evidence="12">The sequence shown here is derived from an EMBL/GenBank/DDBJ whole genome shotgun (WGS) entry which is preliminary data.</text>
</comment>
<dbReference type="AlphaFoldDB" id="A0A8J6G650"/>
<feature type="region of interest" description="Disordered" evidence="10">
    <location>
        <begin position="1"/>
        <end position="107"/>
    </location>
</feature>
<organism evidence="12 13">
    <name type="scientific">Microtus ochrogaster</name>
    <name type="common">Prairie vole</name>
    <dbReference type="NCBI Taxonomy" id="79684"/>
    <lineage>
        <taxon>Eukaryota</taxon>
        <taxon>Metazoa</taxon>
        <taxon>Chordata</taxon>
        <taxon>Craniata</taxon>
        <taxon>Vertebrata</taxon>
        <taxon>Euteleostomi</taxon>
        <taxon>Mammalia</taxon>
        <taxon>Eutheria</taxon>
        <taxon>Euarchontoglires</taxon>
        <taxon>Glires</taxon>
        <taxon>Rodentia</taxon>
        <taxon>Myomorpha</taxon>
        <taxon>Muroidea</taxon>
        <taxon>Cricetidae</taxon>
        <taxon>Arvicolinae</taxon>
        <taxon>Microtus</taxon>
    </lineage>
</organism>
<keyword evidence="5" id="KW-0949">S-adenosyl-L-methionine</keyword>
<dbReference type="Gene3D" id="3.40.50.150">
    <property type="entry name" value="Vaccinia Virus protein VP39"/>
    <property type="match status" value="2"/>
</dbReference>
<feature type="compositionally biased region" description="Basic and acidic residues" evidence="10">
    <location>
        <begin position="1"/>
        <end position="17"/>
    </location>
</feature>
<proteinExistence type="inferred from homology"/>
<evidence type="ECO:0000313" key="13">
    <source>
        <dbReference type="Proteomes" id="UP000710432"/>
    </source>
</evidence>
<dbReference type="Proteomes" id="UP000710432">
    <property type="component" value="Unassembled WGS sequence"/>
</dbReference>
<name>A0A8J6G650_MICOH</name>
<keyword evidence="6" id="KW-0819">tRNA processing</keyword>
<evidence type="ECO:0000256" key="9">
    <source>
        <dbReference type="ARBA" id="ARBA00083167"/>
    </source>
</evidence>
<dbReference type="InterPro" id="IPR013216">
    <property type="entry name" value="Methyltransf_11"/>
</dbReference>
<feature type="domain" description="Methyltransferase type 11" evidence="11">
    <location>
        <begin position="150"/>
        <end position="239"/>
    </location>
</feature>
<dbReference type="PANTHER" id="PTHR13069">
    <property type="entry name" value="ALKYLATED DNA REPAIR PROTEIN ALKB HOMOLOG 8"/>
    <property type="match status" value="1"/>
</dbReference>
<evidence type="ECO:0000256" key="7">
    <source>
        <dbReference type="ARBA" id="ARBA00057565"/>
    </source>
</evidence>
<comment type="function">
    <text evidence="7">May modify wobble uridines in specific arginine and glutamic acid tRNAs. Acts as a tumor suppressor by promoting the expression of LIN9.</text>
</comment>
<dbReference type="GO" id="GO:0106335">
    <property type="term" value="F:tRNA (5-carboxymethyluridine(34)-5-O)-methyltransferase activity"/>
    <property type="evidence" value="ECO:0007669"/>
    <property type="project" value="TreeGrafter"/>
</dbReference>
<reference evidence="12" key="1">
    <citation type="submission" date="2020-03" db="EMBL/GenBank/DDBJ databases">
        <title>Studies in the Genomics of Life Span.</title>
        <authorList>
            <person name="Glass D."/>
        </authorList>
    </citation>
    <scope>NUCLEOTIDE SEQUENCE</scope>
    <source>
        <strain evidence="12">LTLLF</strain>
        <tissue evidence="12">Muscle</tissue>
    </source>
</reference>
<accession>A0A8J6G650</accession>
<evidence type="ECO:0000256" key="1">
    <source>
        <dbReference type="ARBA" id="ARBA00008361"/>
    </source>
</evidence>
<dbReference type="FunFam" id="3.40.50.150:FF:000154">
    <property type="entry name" value="Probable tRNA methyltransferase 9B"/>
    <property type="match status" value="1"/>
</dbReference>
<keyword evidence="3 12" id="KW-0489">Methyltransferase</keyword>
<dbReference type="EMBL" id="JAATJU010025100">
    <property type="protein sequence ID" value="KAH0504362.1"/>
    <property type="molecule type" value="Genomic_DNA"/>
</dbReference>
<evidence type="ECO:0000256" key="2">
    <source>
        <dbReference type="ARBA" id="ARBA00022553"/>
    </source>
</evidence>
<gene>
    <name evidence="12" type="ORF">LTLLF_106255</name>
</gene>
<feature type="compositionally biased region" description="Polar residues" evidence="10">
    <location>
        <begin position="475"/>
        <end position="486"/>
    </location>
</feature>
<evidence type="ECO:0000256" key="10">
    <source>
        <dbReference type="SAM" id="MobiDB-lite"/>
    </source>
</evidence>
<dbReference type="Pfam" id="PF08241">
    <property type="entry name" value="Methyltransf_11"/>
    <property type="match status" value="1"/>
</dbReference>
<protein>
    <recommendedName>
        <fullName evidence="8">Probable tRNA methyltransferase 9B</fullName>
    </recommendedName>
    <alternativeName>
        <fullName evidence="9">Probable tRNA methyltransferase 9-like protein</fullName>
    </alternativeName>
</protein>
<evidence type="ECO:0000256" key="8">
    <source>
        <dbReference type="ARBA" id="ARBA00071880"/>
    </source>
</evidence>
<keyword evidence="4" id="KW-0808">Transferase</keyword>
<evidence type="ECO:0000256" key="5">
    <source>
        <dbReference type="ARBA" id="ARBA00022691"/>
    </source>
</evidence>
<feature type="compositionally biased region" description="Basic and acidic residues" evidence="10">
    <location>
        <begin position="35"/>
        <end position="55"/>
    </location>
</feature>
<dbReference type="GO" id="GO:0008757">
    <property type="term" value="F:S-adenosylmethionine-dependent methyltransferase activity"/>
    <property type="evidence" value="ECO:0007669"/>
    <property type="project" value="InterPro"/>
</dbReference>
<feature type="compositionally biased region" description="Low complexity" evidence="10">
    <location>
        <begin position="20"/>
        <end position="34"/>
    </location>
</feature>
<evidence type="ECO:0000256" key="6">
    <source>
        <dbReference type="ARBA" id="ARBA00022694"/>
    </source>
</evidence>
<keyword evidence="2" id="KW-0597">Phosphoprotein</keyword>
<dbReference type="GO" id="GO:0005737">
    <property type="term" value="C:cytoplasm"/>
    <property type="evidence" value="ECO:0007669"/>
    <property type="project" value="TreeGrafter"/>
</dbReference>
<evidence type="ECO:0000259" key="11">
    <source>
        <dbReference type="Pfam" id="PF08241"/>
    </source>
</evidence>
<dbReference type="InterPro" id="IPR029063">
    <property type="entry name" value="SAM-dependent_MTases_sf"/>
</dbReference>
<dbReference type="GO" id="GO:0002098">
    <property type="term" value="P:tRNA wobble uridine modification"/>
    <property type="evidence" value="ECO:0007669"/>
    <property type="project" value="TreeGrafter"/>
</dbReference>
<feature type="compositionally biased region" description="Low complexity" evidence="10">
    <location>
        <begin position="84"/>
        <end position="100"/>
    </location>
</feature>
<dbReference type="CDD" id="cd02440">
    <property type="entry name" value="AdoMet_MTases"/>
    <property type="match status" value="1"/>
</dbReference>
<evidence type="ECO:0000256" key="4">
    <source>
        <dbReference type="ARBA" id="ARBA00022679"/>
    </source>
</evidence>
<dbReference type="GO" id="GO:0000049">
    <property type="term" value="F:tRNA binding"/>
    <property type="evidence" value="ECO:0007669"/>
    <property type="project" value="TreeGrafter"/>
</dbReference>